<dbReference type="PANTHER" id="PTHR43005:SF1">
    <property type="entry name" value="SPERMIDINE_PUTRESCINE TRANSPORT SYSTEM PERMEASE PROTEIN"/>
    <property type="match status" value="1"/>
</dbReference>
<feature type="transmembrane region" description="Helical" evidence="7">
    <location>
        <begin position="198"/>
        <end position="217"/>
    </location>
</feature>
<feature type="transmembrane region" description="Helical" evidence="7">
    <location>
        <begin position="130"/>
        <end position="147"/>
    </location>
</feature>
<evidence type="ECO:0000256" key="7">
    <source>
        <dbReference type="RuleBase" id="RU363032"/>
    </source>
</evidence>
<feature type="transmembrane region" description="Helical" evidence="7">
    <location>
        <begin position="229"/>
        <end position="252"/>
    </location>
</feature>
<dbReference type="STRING" id="573413.Spirs_0733"/>
<organism evidence="9 10">
    <name type="scientific">Sediminispirochaeta smaragdinae (strain DSM 11293 / JCM 15392 / SEBR 4228)</name>
    <name type="common">Spirochaeta smaragdinae</name>
    <dbReference type="NCBI Taxonomy" id="573413"/>
    <lineage>
        <taxon>Bacteria</taxon>
        <taxon>Pseudomonadati</taxon>
        <taxon>Spirochaetota</taxon>
        <taxon>Spirochaetia</taxon>
        <taxon>Spirochaetales</taxon>
        <taxon>Spirochaetaceae</taxon>
        <taxon>Sediminispirochaeta</taxon>
    </lineage>
</organism>
<evidence type="ECO:0000313" key="10">
    <source>
        <dbReference type="Proteomes" id="UP000002318"/>
    </source>
</evidence>
<dbReference type="PROSITE" id="PS50928">
    <property type="entry name" value="ABC_TM1"/>
    <property type="match status" value="1"/>
</dbReference>
<dbReference type="PANTHER" id="PTHR43005">
    <property type="entry name" value="BLR7065 PROTEIN"/>
    <property type="match status" value="1"/>
</dbReference>
<dbReference type="Gene3D" id="1.10.3720.10">
    <property type="entry name" value="MetI-like"/>
    <property type="match status" value="1"/>
</dbReference>
<dbReference type="CDD" id="cd06261">
    <property type="entry name" value="TM_PBP2"/>
    <property type="match status" value="1"/>
</dbReference>
<dbReference type="Pfam" id="PF00528">
    <property type="entry name" value="BPD_transp_1"/>
    <property type="match status" value="1"/>
</dbReference>
<evidence type="ECO:0000313" key="9">
    <source>
        <dbReference type="EMBL" id="ADK79868.1"/>
    </source>
</evidence>
<feature type="domain" description="ABC transmembrane type-1" evidence="8">
    <location>
        <begin position="69"/>
        <end position="279"/>
    </location>
</feature>
<keyword evidence="10" id="KW-1185">Reference proteome</keyword>
<evidence type="ECO:0000256" key="2">
    <source>
        <dbReference type="ARBA" id="ARBA00022448"/>
    </source>
</evidence>
<comment type="subcellular location">
    <subcellularLocation>
        <location evidence="1 7">Cell membrane</location>
        <topology evidence="1 7">Multi-pass membrane protein</topology>
    </subcellularLocation>
</comment>
<gene>
    <name evidence="9" type="ordered locus">Spirs_0733</name>
</gene>
<dbReference type="InterPro" id="IPR035906">
    <property type="entry name" value="MetI-like_sf"/>
</dbReference>
<sequence length="286" mass="32275">MTSSMTRYRKYLFIAPLALFLLITLGYPLVTNIIYSFSDVTFRTIRSPRLIGVQHYKEVLTSAAFWGSFWFSARFAIVATFFEVLLGLGLAIALAPLLERYKILLTFIMLPLMIAPVLMGIMYRLLLNEFVGPISQIMQMFGIYVSLLNPPWIVGTLVTIEILQWTPFAFLIIFSGLQSISGDVIEAARIDGASEWGVFWYITIPALLPNISIAAFVRFVDSFRVFDHIYVLTGGGPGRMTTSLSIFIYKSFFQQEQIGTAVAAAMVLLIVFLIPLIFSMRQITRK</sequence>
<keyword evidence="6 7" id="KW-0472">Membrane</keyword>
<feature type="transmembrane region" description="Helical" evidence="7">
    <location>
        <begin position="258"/>
        <end position="278"/>
    </location>
</feature>
<proteinExistence type="inferred from homology"/>
<dbReference type="OrthoDB" id="9783714at2"/>
<reference evidence="9 10" key="1">
    <citation type="journal article" date="2010" name="Stand. Genomic Sci.">
        <title>Complete genome sequence of Spirochaeta smaragdinae type strain (SEBR 4228).</title>
        <authorList>
            <person name="Mavromatis K."/>
            <person name="Yasawong M."/>
            <person name="Chertkov O."/>
            <person name="Lapidus A."/>
            <person name="Lucas S."/>
            <person name="Nolan M."/>
            <person name="Del Rio T.G."/>
            <person name="Tice H."/>
            <person name="Cheng J.F."/>
            <person name="Pitluck S."/>
            <person name="Liolios K."/>
            <person name="Ivanova N."/>
            <person name="Tapia R."/>
            <person name="Han C."/>
            <person name="Bruce D."/>
            <person name="Goodwin L."/>
            <person name="Pati A."/>
            <person name="Chen A."/>
            <person name="Palaniappan K."/>
            <person name="Land M."/>
            <person name="Hauser L."/>
            <person name="Chang Y.J."/>
            <person name="Jeffries C.D."/>
            <person name="Detter J.C."/>
            <person name="Rohde M."/>
            <person name="Brambilla E."/>
            <person name="Spring S."/>
            <person name="Goker M."/>
            <person name="Sikorski J."/>
            <person name="Woyke T."/>
            <person name="Bristow J."/>
            <person name="Eisen J.A."/>
            <person name="Markowitz V."/>
            <person name="Hugenholtz P."/>
            <person name="Klenk H.P."/>
            <person name="Kyrpides N.C."/>
        </authorList>
    </citation>
    <scope>NUCLEOTIDE SEQUENCE [LARGE SCALE GENOMIC DNA]</scope>
    <source>
        <strain evidence="10">DSM 11293 / JCM 15392 / SEBR 4228</strain>
    </source>
</reference>
<dbReference type="HOGENOM" id="CLU_016047_0_3_12"/>
<feature type="transmembrane region" description="Helical" evidence="7">
    <location>
        <begin position="104"/>
        <end position="124"/>
    </location>
</feature>
<evidence type="ECO:0000256" key="3">
    <source>
        <dbReference type="ARBA" id="ARBA00022475"/>
    </source>
</evidence>
<dbReference type="KEGG" id="ssm:Spirs_0733"/>
<dbReference type="Proteomes" id="UP000002318">
    <property type="component" value="Chromosome"/>
</dbReference>
<accession>E1RBY8</accession>
<keyword evidence="5 7" id="KW-1133">Transmembrane helix</keyword>
<dbReference type="AlphaFoldDB" id="E1RBY8"/>
<protein>
    <submittedName>
        <fullName evidence="9">Binding-protein-dependent transport systems inner membrane component</fullName>
    </submittedName>
</protein>
<comment type="similarity">
    <text evidence="7">Belongs to the binding-protein-dependent transport system permease family.</text>
</comment>
<evidence type="ECO:0000259" key="8">
    <source>
        <dbReference type="PROSITE" id="PS50928"/>
    </source>
</evidence>
<dbReference type="SUPFAM" id="SSF161098">
    <property type="entry name" value="MetI-like"/>
    <property type="match status" value="1"/>
</dbReference>
<evidence type="ECO:0000256" key="1">
    <source>
        <dbReference type="ARBA" id="ARBA00004651"/>
    </source>
</evidence>
<dbReference type="eggNOG" id="COG1175">
    <property type="taxonomic scope" value="Bacteria"/>
</dbReference>
<dbReference type="EMBL" id="CP002116">
    <property type="protein sequence ID" value="ADK79868.1"/>
    <property type="molecule type" value="Genomic_DNA"/>
</dbReference>
<keyword evidence="2 7" id="KW-0813">Transport</keyword>
<dbReference type="RefSeq" id="WP_013253332.1">
    <property type="nucleotide sequence ID" value="NC_014364.1"/>
</dbReference>
<evidence type="ECO:0000256" key="5">
    <source>
        <dbReference type="ARBA" id="ARBA00022989"/>
    </source>
</evidence>
<dbReference type="InterPro" id="IPR000515">
    <property type="entry name" value="MetI-like"/>
</dbReference>
<dbReference type="GO" id="GO:0005886">
    <property type="term" value="C:plasma membrane"/>
    <property type="evidence" value="ECO:0007669"/>
    <property type="project" value="UniProtKB-SubCell"/>
</dbReference>
<name>E1RBY8_SEDSS</name>
<dbReference type="GO" id="GO:0055085">
    <property type="term" value="P:transmembrane transport"/>
    <property type="evidence" value="ECO:0007669"/>
    <property type="project" value="InterPro"/>
</dbReference>
<keyword evidence="3" id="KW-1003">Cell membrane</keyword>
<feature type="transmembrane region" description="Helical" evidence="7">
    <location>
        <begin position="75"/>
        <end position="97"/>
    </location>
</feature>
<feature type="transmembrane region" description="Helical" evidence="7">
    <location>
        <begin position="154"/>
        <end position="178"/>
    </location>
</feature>
<keyword evidence="4 7" id="KW-0812">Transmembrane</keyword>
<evidence type="ECO:0000256" key="4">
    <source>
        <dbReference type="ARBA" id="ARBA00022692"/>
    </source>
</evidence>
<evidence type="ECO:0000256" key="6">
    <source>
        <dbReference type="ARBA" id="ARBA00023136"/>
    </source>
</evidence>